<reference evidence="10" key="2">
    <citation type="submission" date="2023-05" db="EMBL/GenBank/DDBJ databases">
        <authorList>
            <person name="Schelkunov M.I."/>
        </authorList>
    </citation>
    <scope>NUCLEOTIDE SEQUENCE</scope>
    <source>
        <strain evidence="10">Hsosn_3</strain>
        <tissue evidence="10">Leaf</tissue>
    </source>
</reference>
<feature type="chain" id="PRO_5042047219" description="mannan endo-1,4-beta-mannosidase" evidence="8">
    <location>
        <begin position="26"/>
        <end position="409"/>
    </location>
</feature>
<dbReference type="PANTHER" id="PTHR31451:SF60">
    <property type="entry name" value="MANNAN ENDO-1,4-BETA-MANNOSIDASE 1"/>
    <property type="match status" value="1"/>
</dbReference>
<dbReference type="Gene3D" id="3.20.20.80">
    <property type="entry name" value="Glycosidases"/>
    <property type="match status" value="1"/>
</dbReference>
<dbReference type="InterPro" id="IPR017853">
    <property type="entry name" value="GH"/>
</dbReference>
<proteinExistence type="inferred from homology"/>
<keyword evidence="5" id="KW-0964">Secreted</keyword>
<feature type="domain" description="Glycoside hydrolase family 5" evidence="9">
    <location>
        <begin position="28"/>
        <end position="352"/>
    </location>
</feature>
<comment type="similarity">
    <text evidence="3">Belongs to the glycosyl hydrolase 5 (cellulase A) family.</text>
</comment>
<dbReference type="SUPFAM" id="SSF51445">
    <property type="entry name" value="(Trans)glycosidases"/>
    <property type="match status" value="1"/>
</dbReference>
<evidence type="ECO:0000256" key="2">
    <source>
        <dbReference type="ARBA" id="ARBA00004613"/>
    </source>
</evidence>
<protein>
    <recommendedName>
        <fullName evidence="4">mannan endo-1,4-beta-mannosidase</fullName>
        <ecNumber evidence="4">3.2.1.78</ecNumber>
    </recommendedName>
</protein>
<dbReference type="EC" id="3.2.1.78" evidence="4"/>
<evidence type="ECO:0000256" key="1">
    <source>
        <dbReference type="ARBA" id="ARBA00001678"/>
    </source>
</evidence>
<evidence type="ECO:0000313" key="11">
    <source>
        <dbReference type="Proteomes" id="UP001237642"/>
    </source>
</evidence>
<dbReference type="FunFam" id="3.20.20.80:FF:000012">
    <property type="entry name" value="Mannan endo-1,4-beta-mannosidase 6"/>
    <property type="match status" value="1"/>
</dbReference>
<dbReference type="AlphaFoldDB" id="A0AAD8HA77"/>
<dbReference type="PANTHER" id="PTHR31451">
    <property type="match status" value="1"/>
</dbReference>
<dbReference type="GO" id="GO:0016985">
    <property type="term" value="F:mannan endo-1,4-beta-mannosidase activity"/>
    <property type="evidence" value="ECO:0007669"/>
    <property type="project" value="UniProtKB-EC"/>
</dbReference>
<keyword evidence="6" id="KW-0378">Hydrolase</keyword>
<comment type="caution">
    <text evidence="10">The sequence shown here is derived from an EMBL/GenBank/DDBJ whole genome shotgun (WGS) entry which is preliminary data.</text>
</comment>
<evidence type="ECO:0000259" key="9">
    <source>
        <dbReference type="Pfam" id="PF26410"/>
    </source>
</evidence>
<accession>A0AAD8HA77</accession>
<dbReference type="EMBL" id="JAUIZM010000010">
    <property type="protein sequence ID" value="KAK1362350.1"/>
    <property type="molecule type" value="Genomic_DNA"/>
</dbReference>
<keyword evidence="11" id="KW-1185">Reference proteome</keyword>
<name>A0AAD8HA77_9APIA</name>
<evidence type="ECO:0000256" key="6">
    <source>
        <dbReference type="ARBA" id="ARBA00022801"/>
    </source>
</evidence>
<evidence type="ECO:0000256" key="8">
    <source>
        <dbReference type="SAM" id="SignalP"/>
    </source>
</evidence>
<reference evidence="10" key="1">
    <citation type="submission" date="2023-02" db="EMBL/GenBank/DDBJ databases">
        <title>Genome of toxic invasive species Heracleum sosnowskyi carries increased number of genes despite the absence of recent whole-genome duplications.</title>
        <authorList>
            <person name="Schelkunov M."/>
            <person name="Shtratnikova V."/>
            <person name="Makarenko M."/>
            <person name="Klepikova A."/>
            <person name="Omelchenko D."/>
            <person name="Novikova G."/>
            <person name="Obukhova E."/>
            <person name="Bogdanov V."/>
            <person name="Penin A."/>
            <person name="Logacheva M."/>
        </authorList>
    </citation>
    <scope>NUCLEOTIDE SEQUENCE</scope>
    <source>
        <strain evidence="10">Hsosn_3</strain>
        <tissue evidence="10">Leaf</tissue>
    </source>
</reference>
<dbReference type="GO" id="GO:0000272">
    <property type="term" value="P:polysaccharide catabolic process"/>
    <property type="evidence" value="ECO:0007669"/>
    <property type="project" value="InterPro"/>
</dbReference>
<comment type="catalytic activity">
    <reaction evidence="1">
        <text>Random hydrolysis of (1-&gt;4)-beta-D-mannosidic linkages in mannans, galactomannans and glucomannans.</text>
        <dbReference type="EC" id="3.2.1.78"/>
    </reaction>
</comment>
<evidence type="ECO:0000256" key="3">
    <source>
        <dbReference type="ARBA" id="ARBA00005641"/>
    </source>
</evidence>
<dbReference type="GO" id="GO:0005576">
    <property type="term" value="C:extracellular region"/>
    <property type="evidence" value="ECO:0007669"/>
    <property type="project" value="UniProtKB-SubCell"/>
</dbReference>
<evidence type="ECO:0000256" key="5">
    <source>
        <dbReference type="ARBA" id="ARBA00022525"/>
    </source>
</evidence>
<dbReference type="InterPro" id="IPR001547">
    <property type="entry name" value="Glyco_hydro_5"/>
</dbReference>
<comment type="subcellular location">
    <subcellularLocation>
        <location evidence="2">Secreted</location>
    </subcellularLocation>
</comment>
<organism evidence="10 11">
    <name type="scientific">Heracleum sosnowskyi</name>
    <dbReference type="NCBI Taxonomy" id="360622"/>
    <lineage>
        <taxon>Eukaryota</taxon>
        <taxon>Viridiplantae</taxon>
        <taxon>Streptophyta</taxon>
        <taxon>Embryophyta</taxon>
        <taxon>Tracheophyta</taxon>
        <taxon>Spermatophyta</taxon>
        <taxon>Magnoliopsida</taxon>
        <taxon>eudicotyledons</taxon>
        <taxon>Gunneridae</taxon>
        <taxon>Pentapetalae</taxon>
        <taxon>asterids</taxon>
        <taxon>campanulids</taxon>
        <taxon>Apiales</taxon>
        <taxon>Apiaceae</taxon>
        <taxon>Apioideae</taxon>
        <taxon>apioid superclade</taxon>
        <taxon>Tordylieae</taxon>
        <taxon>Tordyliinae</taxon>
        <taxon>Heracleum</taxon>
    </lineage>
</organism>
<keyword evidence="8" id="KW-0732">Signal</keyword>
<evidence type="ECO:0000256" key="7">
    <source>
        <dbReference type="ARBA" id="ARBA00023295"/>
    </source>
</evidence>
<dbReference type="Proteomes" id="UP001237642">
    <property type="component" value="Unassembled WGS sequence"/>
</dbReference>
<sequence length="409" mass="45916">MRHCGMFVLVIFLLHESLKNVSVSAQSGFIKSRGVQFILNGSPYYANGFNAYWLMSVASNPSQRNKVSSTFQEAVSNGLTISRTWAFSDGGNQPLQSSPGVYNEQMFQGLDFVIYEARRRGIKLILSLVNNHGDFGGKAQYVKWAREQGQNISSDDDFYTNSVVKEFYRNHIKTVLSRRNSINGVEYMSDPTVMAWELINEPRCTSDSSGNTMQAWITEMASYLKSIDKDHLLEVEYAPKDKQFNLNINHGTNFITNNQFPEIDFTTIHSYPDQWLPAGANKDSQLSFTSNWINTHIQDSQTVLGKPMLVAEFGWNKSRFDANTRDQLLGSVYSGINTSARRGGAAAGGIIWQLLAEGLDSLRDGYETVLKESPSTAGVIVSQSRSITQVRQTLARRRNMEKGRSEMNT</sequence>
<keyword evidence="7" id="KW-0326">Glycosidase</keyword>
<feature type="signal peptide" evidence="8">
    <location>
        <begin position="1"/>
        <end position="25"/>
    </location>
</feature>
<dbReference type="Pfam" id="PF26410">
    <property type="entry name" value="GH5_mannosidase"/>
    <property type="match status" value="1"/>
</dbReference>
<gene>
    <name evidence="10" type="ORF">POM88_046824</name>
</gene>
<dbReference type="InterPro" id="IPR045053">
    <property type="entry name" value="MAN-like"/>
</dbReference>
<evidence type="ECO:0000313" key="10">
    <source>
        <dbReference type="EMBL" id="KAK1362350.1"/>
    </source>
</evidence>
<evidence type="ECO:0000256" key="4">
    <source>
        <dbReference type="ARBA" id="ARBA00012706"/>
    </source>
</evidence>